<keyword evidence="4 5" id="KW-0732">Signal</keyword>
<dbReference type="RefSeq" id="WP_094154325.1">
    <property type="nucleotide sequence ID" value="NZ_CP020028.1"/>
</dbReference>
<dbReference type="KEGG" id="pkb:B4V02_07535"/>
<dbReference type="PANTHER" id="PTHR30290">
    <property type="entry name" value="PERIPLASMIC BINDING COMPONENT OF ABC TRANSPORTER"/>
    <property type="match status" value="1"/>
</dbReference>
<gene>
    <name evidence="7" type="ORF">B4V02_07535</name>
</gene>
<dbReference type="SUPFAM" id="SSF53850">
    <property type="entry name" value="Periplasmic binding protein-like II"/>
    <property type="match status" value="1"/>
</dbReference>
<dbReference type="InterPro" id="IPR039424">
    <property type="entry name" value="SBP_5"/>
</dbReference>
<organism evidence="7 8">
    <name type="scientific">Paenibacillus kribbensis</name>
    <dbReference type="NCBI Taxonomy" id="172713"/>
    <lineage>
        <taxon>Bacteria</taxon>
        <taxon>Bacillati</taxon>
        <taxon>Bacillota</taxon>
        <taxon>Bacilli</taxon>
        <taxon>Bacillales</taxon>
        <taxon>Paenibacillaceae</taxon>
        <taxon>Paenibacillus</taxon>
    </lineage>
</organism>
<comment type="similarity">
    <text evidence="2">Belongs to the bacterial solute-binding protein 5 family.</text>
</comment>
<name>A0A222WL87_9BACL</name>
<feature type="domain" description="Solute-binding protein family 5" evidence="6">
    <location>
        <begin position="96"/>
        <end position="452"/>
    </location>
</feature>
<accession>A0A222WL87</accession>
<evidence type="ECO:0000256" key="2">
    <source>
        <dbReference type="ARBA" id="ARBA00005695"/>
    </source>
</evidence>
<dbReference type="Gene3D" id="3.90.76.10">
    <property type="entry name" value="Dipeptide-binding Protein, Domain 1"/>
    <property type="match status" value="1"/>
</dbReference>
<evidence type="ECO:0000256" key="3">
    <source>
        <dbReference type="ARBA" id="ARBA00022448"/>
    </source>
</evidence>
<evidence type="ECO:0000313" key="7">
    <source>
        <dbReference type="EMBL" id="ASR46541.1"/>
    </source>
</evidence>
<dbReference type="STRING" id="172713.GCA_001705305_01416"/>
<protein>
    <submittedName>
        <fullName evidence="7">Peptide ABC transporter substrate-binding protein</fullName>
    </submittedName>
</protein>
<dbReference type="PROSITE" id="PS51257">
    <property type="entry name" value="PROKAR_LIPOPROTEIN"/>
    <property type="match status" value="1"/>
</dbReference>
<dbReference type="PROSITE" id="PS01040">
    <property type="entry name" value="SBP_BACTERIAL_5"/>
    <property type="match status" value="1"/>
</dbReference>
<dbReference type="InterPro" id="IPR000914">
    <property type="entry name" value="SBP_5_dom"/>
</dbReference>
<evidence type="ECO:0000313" key="8">
    <source>
        <dbReference type="Proteomes" id="UP000214666"/>
    </source>
</evidence>
<dbReference type="AlphaFoldDB" id="A0A222WL87"/>
<evidence type="ECO:0000256" key="4">
    <source>
        <dbReference type="ARBA" id="ARBA00022729"/>
    </source>
</evidence>
<evidence type="ECO:0000256" key="5">
    <source>
        <dbReference type="SAM" id="SignalP"/>
    </source>
</evidence>
<comment type="subcellular location">
    <subcellularLocation>
        <location evidence="1">Cell membrane</location>
        <topology evidence="1">Lipid-anchor</topology>
    </subcellularLocation>
</comment>
<dbReference type="CDD" id="cd08512">
    <property type="entry name" value="PBP2_NikA_DppA_OppA_like_7"/>
    <property type="match status" value="1"/>
</dbReference>
<dbReference type="Gene3D" id="3.10.105.10">
    <property type="entry name" value="Dipeptide-binding Protein, Domain 3"/>
    <property type="match status" value="1"/>
</dbReference>
<dbReference type="Proteomes" id="UP000214666">
    <property type="component" value="Chromosome"/>
</dbReference>
<dbReference type="GO" id="GO:0042597">
    <property type="term" value="C:periplasmic space"/>
    <property type="evidence" value="ECO:0007669"/>
    <property type="project" value="UniProtKB-ARBA"/>
</dbReference>
<dbReference type="GO" id="GO:1904680">
    <property type="term" value="F:peptide transmembrane transporter activity"/>
    <property type="evidence" value="ECO:0007669"/>
    <property type="project" value="TreeGrafter"/>
</dbReference>
<dbReference type="InterPro" id="IPR030678">
    <property type="entry name" value="Peptide/Ni-bd"/>
</dbReference>
<sequence>MLKKSLSLIVVLSTLLWTAGCASNANSPSASSGEKGAEASAPPKAITLAYSEGGSTMDPAEASDLTSDTLVLALYDQLVTYGKKSTDSGEVADTETIKPMLAEKWDVSADNMTYTMHLRKDVKFHSGNPLTANSVLYSFERLKNSDSGSFLYGMSSIKTATALDEHTVVITLSQPNHMFLQILSLYNFSIVDDVLVKEKGDGDFLKTNAAGSGPFKLEKWDPATEAVFNANSSYWQGAPSLSKVTMKFTKEASNRVLLLDKGDVDMAIEIPAKDVAKLESNSELKVQSNASNRILYFAMNNKIKPFNNPKVRQAISYAIPYDQLIDDVMYGQAKQMKSSVASNTPGYTDAGYSYKHDLNKAKQLLAEAGYPNGFSFDLTLGSGFQDWADDAVLIQAELAKIGVKMNVVNVARAQFLEQQREGNLTSYISKWTSFVNDPGYHLGFLMYSGGSSNYMHYANPEVDKLWEQAGKEQDGNKRKELYGKAQELINQDSPWAYLYEYNRVVGMSKNITGYVYYPDEVIRFYSLKKE</sequence>
<dbReference type="OrthoDB" id="9796817at2"/>
<keyword evidence="8" id="KW-1185">Reference proteome</keyword>
<dbReference type="PANTHER" id="PTHR30290:SF10">
    <property type="entry name" value="PERIPLASMIC OLIGOPEPTIDE-BINDING PROTEIN-RELATED"/>
    <property type="match status" value="1"/>
</dbReference>
<dbReference type="Pfam" id="PF00496">
    <property type="entry name" value="SBP_bac_5"/>
    <property type="match status" value="1"/>
</dbReference>
<dbReference type="InterPro" id="IPR023765">
    <property type="entry name" value="SBP_5_CS"/>
</dbReference>
<keyword evidence="3" id="KW-0813">Transport</keyword>
<dbReference type="EMBL" id="CP020028">
    <property type="protein sequence ID" value="ASR46541.1"/>
    <property type="molecule type" value="Genomic_DNA"/>
</dbReference>
<dbReference type="Gene3D" id="3.40.190.10">
    <property type="entry name" value="Periplasmic binding protein-like II"/>
    <property type="match status" value="1"/>
</dbReference>
<reference evidence="7 8" key="1">
    <citation type="submission" date="2017-03" db="EMBL/GenBank/DDBJ databases">
        <title>Complete genome sequence of Paenibacillus Kribbensis producing bioflocculants.</title>
        <authorList>
            <person name="Lee H.-G."/>
            <person name="Oh H.-M."/>
        </authorList>
    </citation>
    <scope>NUCLEOTIDE SEQUENCE [LARGE SCALE GENOMIC DNA]</scope>
    <source>
        <strain evidence="7 8">AM49</strain>
    </source>
</reference>
<dbReference type="PIRSF" id="PIRSF002741">
    <property type="entry name" value="MppA"/>
    <property type="match status" value="1"/>
</dbReference>
<dbReference type="GO" id="GO:0043190">
    <property type="term" value="C:ATP-binding cassette (ABC) transporter complex"/>
    <property type="evidence" value="ECO:0007669"/>
    <property type="project" value="InterPro"/>
</dbReference>
<evidence type="ECO:0000259" key="6">
    <source>
        <dbReference type="Pfam" id="PF00496"/>
    </source>
</evidence>
<feature type="signal peptide" evidence="5">
    <location>
        <begin position="1"/>
        <end position="19"/>
    </location>
</feature>
<dbReference type="GO" id="GO:0015833">
    <property type="term" value="P:peptide transport"/>
    <property type="evidence" value="ECO:0007669"/>
    <property type="project" value="TreeGrafter"/>
</dbReference>
<feature type="chain" id="PRO_5038500675" evidence="5">
    <location>
        <begin position="20"/>
        <end position="530"/>
    </location>
</feature>
<proteinExistence type="inferred from homology"/>
<evidence type="ECO:0000256" key="1">
    <source>
        <dbReference type="ARBA" id="ARBA00004193"/>
    </source>
</evidence>